<sequence>MPFDNHGRPRTLLPLPLPDNVNGPHIDGEPKGRKRRRPYVSKACDSCREKKNACDGRPTCSQCLRRGIKCEYRMVSDGVWKKVPSGTQLVDKEEADSNAEAADLLSILKTVSDREALDALQLLRTGSDPAELCSALRHRGVAPSPTSIDSADLPPEQLSLEFELMMNHPIAYHIGSLIQPSSMDSDILLQSSGIYMNVTNPAAAVYEIRTRPYLSPFGVRQQLGCIGSGASSITGLSPPSKLFNSRLLSVDISKWTNVPISNEFSIKVLSLYFEVEHPLMPLFDVDFFLEGLLGNNQFCSCLLVNALFAWASLKYATVDPEAAAIGYAFYEESKKLWARDKETTSTTICTMAALQYMSVTAFAFGAGAEHEKYLGEMSDMAEILELSGSDLIMPRGTGIANESSWELARAQMAWAIFNCLTLFSMQLRKRIVEYPPRFPIPGSSLLLGPHNLITQEDKRRFYQAGLLRENSKLSLILHDMLRVMYGPLATPQFNLARGDDCAHHTLVLHMYYHLAVLNLMRPLTRQSGSATMLLRPFASDKANPYAVHAASVNQLKNIVLYYRRTYPEPLFSLFWHSALLYLANAVLQEVDVPGQNTEWHFYFRLCLTCYRTLCSGYRLVGEIVQSLLSMALKKGVMGAHEAAAMMKDFEIRGKHRRVPDQKMVSLVVDLYLAMTDPSAAYVEALAQSFRQNQIHGREQVGERDG</sequence>
<dbReference type="InterPro" id="IPR001138">
    <property type="entry name" value="Zn2Cys6_DnaBD"/>
</dbReference>
<evidence type="ECO:0000259" key="3">
    <source>
        <dbReference type="PROSITE" id="PS50048"/>
    </source>
</evidence>
<gene>
    <name evidence="4" type="ORF">LX32DRAFT_667681</name>
</gene>
<dbReference type="InterPro" id="IPR053187">
    <property type="entry name" value="Notoamide_regulator"/>
</dbReference>
<comment type="caution">
    <text evidence="4">The sequence shown here is derived from an EMBL/GenBank/DDBJ whole genome shotgun (WGS) entry which is preliminary data.</text>
</comment>
<organism evidence="4 5">
    <name type="scientific">Colletotrichum zoysiae</name>
    <dbReference type="NCBI Taxonomy" id="1216348"/>
    <lineage>
        <taxon>Eukaryota</taxon>
        <taxon>Fungi</taxon>
        <taxon>Dikarya</taxon>
        <taxon>Ascomycota</taxon>
        <taxon>Pezizomycotina</taxon>
        <taxon>Sordariomycetes</taxon>
        <taxon>Hypocreomycetidae</taxon>
        <taxon>Glomerellales</taxon>
        <taxon>Glomerellaceae</taxon>
        <taxon>Colletotrichum</taxon>
        <taxon>Colletotrichum graminicola species complex</taxon>
    </lineage>
</organism>
<evidence type="ECO:0000313" key="5">
    <source>
        <dbReference type="Proteomes" id="UP001232148"/>
    </source>
</evidence>
<feature type="region of interest" description="Disordered" evidence="2">
    <location>
        <begin position="1"/>
        <end position="35"/>
    </location>
</feature>
<accession>A0AAD9LYR5</accession>
<dbReference type="PROSITE" id="PS50048">
    <property type="entry name" value="ZN2_CY6_FUNGAL_2"/>
    <property type="match status" value="1"/>
</dbReference>
<keyword evidence="1" id="KW-0539">Nucleus</keyword>
<dbReference type="GO" id="GO:0008270">
    <property type="term" value="F:zinc ion binding"/>
    <property type="evidence" value="ECO:0007669"/>
    <property type="project" value="InterPro"/>
</dbReference>
<evidence type="ECO:0000256" key="2">
    <source>
        <dbReference type="SAM" id="MobiDB-lite"/>
    </source>
</evidence>
<dbReference type="Gene3D" id="4.10.240.10">
    <property type="entry name" value="Zn(2)-C6 fungal-type DNA-binding domain"/>
    <property type="match status" value="1"/>
</dbReference>
<dbReference type="InterPro" id="IPR036864">
    <property type="entry name" value="Zn2-C6_fun-type_DNA-bd_sf"/>
</dbReference>
<dbReference type="CDD" id="cd00067">
    <property type="entry name" value="GAL4"/>
    <property type="match status" value="1"/>
</dbReference>
<feature type="domain" description="Zn(2)-C6 fungal-type" evidence="3">
    <location>
        <begin position="43"/>
        <end position="72"/>
    </location>
</feature>
<evidence type="ECO:0000256" key="1">
    <source>
        <dbReference type="ARBA" id="ARBA00023242"/>
    </source>
</evidence>
<dbReference type="SMART" id="SM00066">
    <property type="entry name" value="GAL4"/>
    <property type="match status" value="1"/>
</dbReference>
<dbReference type="PROSITE" id="PS00463">
    <property type="entry name" value="ZN2_CY6_FUNGAL_1"/>
    <property type="match status" value="1"/>
</dbReference>
<dbReference type="SUPFAM" id="SSF57701">
    <property type="entry name" value="Zn2/Cys6 DNA-binding domain"/>
    <property type="match status" value="1"/>
</dbReference>
<dbReference type="PANTHER" id="PTHR47256">
    <property type="entry name" value="ZN(II)2CYS6 TRANSCRIPTION FACTOR (EUROFUNG)-RELATED"/>
    <property type="match status" value="1"/>
</dbReference>
<dbReference type="Pfam" id="PF00172">
    <property type="entry name" value="Zn_clus"/>
    <property type="match status" value="1"/>
</dbReference>
<dbReference type="GO" id="GO:0000981">
    <property type="term" value="F:DNA-binding transcription factor activity, RNA polymerase II-specific"/>
    <property type="evidence" value="ECO:0007669"/>
    <property type="project" value="InterPro"/>
</dbReference>
<evidence type="ECO:0000313" key="4">
    <source>
        <dbReference type="EMBL" id="KAK2023008.1"/>
    </source>
</evidence>
<name>A0AAD9LYR5_9PEZI</name>
<dbReference type="AlphaFoldDB" id="A0AAD9LYR5"/>
<dbReference type="Proteomes" id="UP001232148">
    <property type="component" value="Unassembled WGS sequence"/>
</dbReference>
<keyword evidence="5" id="KW-1185">Reference proteome</keyword>
<dbReference type="CDD" id="cd12148">
    <property type="entry name" value="fungal_TF_MHR"/>
    <property type="match status" value="1"/>
</dbReference>
<dbReference type="PANTHER" id="PTHR47256:SF1">
    <property type="entry name" value="ZN(II)2CYS6 TRANSCRIPTION FACTOR (EUROFUNG)"/>
    <property type="match status" value="1"/>
</dbReference>
<dbReference type="EMBL" id="MU843017">
    <property type="protein sequence ID" value="KAK2023008.1"/>
    <property type="molecule type" value="Genomic_DNA"/>
</dbReference>
<reference evidence="4" key="1">
    <citation type="submission" date="2021-06" db="EMBL/GenBank/DDBJ databases">
        <title>Comparative genomics, transcriptomics and evolutionary studies reveal genomic signatures of adaptation to plant cell wall in hemibiotrophic fungi.</title>
        <authorList>
            <consortium name="DOE Joint Genome Institute"/>
            <person name="Baroncelli R."/>
            <person name="Diaz J.F."/>
            <person name="Benocci T."/>
            <person name="Peng M."/>
            <person name="Battaglia E."/>
            <person name="Haridas S."/>
            <person name="Andreopoulos W."/>
            <person name="Labutti K."/>
            <person name="Pangilinan J."/>
            <person name="Floch G.L."/>
            <person name="Makela M.R."/>
            <person name="Henrissat B."/>
            <person name="Grigoriev I.V."/>
            <person name="Crouch J.A."/>
            <person name="De Vries R.P."/>
            <person name="Sukno S.A."/>
            <person name="Thon M.R."/>
        </authorList>
    </citation>
    <scope>NUCLEOTIDE SEQUENCE</scope>
    <source>
        <strain evidence="4">MAFF235873</strain>
    </source>
</reference>
<protein>
    <recommendedName>
        <fullName evidence="3">Zn(2)-C6 fungal-type domain-containing protein</fullName>
    </recommendedName>
</protein>
<proteinExistence type="predicted"/>